<dbReference type="Proteomes" id="UP000324222">
    <property type="component" value="Unassembled WGS sequence"/>
</dbReference>
<name>A0A5B7JHD8_PORTR</name>
<dbReference type="EMBL" id="VSRR010091102">
    <property type="protein sequence ID" value="MPC92388.1"/>
    <property type="molecule type" value="Genomic_DNA"/>
</dbReference>
<evidence type="ECO:0000313" key="1">
    <source>
        <dbReference type="EMBL" id="MPC92388.1"/>
    </source>
</evidence>
<protein>
    <submittedName>
        <fullName evidence="1">Uncharacterized protein</fullName>
    </submittedName>
</protein>
<sequence length="102" mass="11311">MIAQGNFLTYFAPNLPTPTTCSFPAPLYFPPLVTAVPSGTPSSYHIPRLLSLYRHPVRVSPVSFPLPLLPSHHAHTPYCRLPPRPAPRQRFNIAIPALQNGF</sequence>
<reference evidence="1 2" key="1">
    <citation type="submission" date="2019-05" db="EMBL/GenBank/DDBJ databases">
        <title>Another draft genome of Portunus trituberculatus and its Hox gene families provides insights of decapod evolution.</title>
        <authorList>
            <person name="Jeong J.-H."/>
            <person name="Song I."/>
            <person name="Kim S."/>
            <person name="Choi T."/>
            <person name="Kim D."/>
            <person name="Ryu S."/>
            <person name="Kim W."/>
        </authorList>
    </citation>
    <scope>NUCLEOTIDE SEQUENCE [LARGE SCALE GENOMIC DNA]</scope>
    <source>
        <tissue evidence="1">Muscle</tissue>
    </source>
</reference>
<comment type="caution">
    <text evidence="1">The sequence shown here is derived from an EMBL/GenBank/DDBJ whole genome shotgun (WGS) entry which is preliminary data.</text>
</comment>
<evidence type="ECO:0000313" key="2">
    <source>
        <dbReference type="Proteomes" id="UP000324222"/>
    </source>
</evidence>
<keyword evidence="2" id="KW-1185">Reference proteome</keyword>
<accession>A0A5B7JHD8</accession>
<gene>
    <name evidence="1" type="ORF">E2C01_087476</name>
</gene>
<dbReference type="AlphaFoldDB" id="A0A5B7JHD8"/>
<organism evidence="1 2">
    <name type="scientific">Portunus trituberculatus</name>
    <name type="common">Swimming crab</name>
    <name type="synonym">Neptunus trituberculatus</name>
    <dbReference type="NCBI Taxonomy" id="210409"/>
    <lineage>
        <taxon>Eukaryota</taxon>
        <taxon>Metazoa</taxon>
        <taxon>Ecdysozoa</taxon>
        <taxon>Arthropoda</taxon>
        <taxon>Crustacea</taxon>
        <taxon>Multicrustacea</taxon>
        <taxon>Malacostraca</taxon>
        <taxon>Eumalacostraca</taxon>
        <taxon>Eucarida</taxon>
        <taxon>Decapoda</taxon>
        <taxon>Pleocyemata</taxon>
        <taxon>Brachyura</taxon>
        <taxon>Eubrachyura</taxon>
        <taxon>Portunoidea</taxon>
        <taxon>Portunidae</taxon>
        <taxon>Portuninae</taxon>
        <taxon>Portunus</taxon>
    </lineage>
</organism>
<proteinExistence type="predicted"/>